<sequence>MKLIFGKKLNKFQAIGVAAIVLLLSSCASPYNMHSPITKETVVKPEEGIVVARIIDASGSWLPFNELTLNPENVNQSKKIKPDKLVSLTPQINGVTVFASALKAGNYALDDLSASYRRGDYSYWRFIPVSAQFGTFTVKPGEITDLGTLIYYPKPKGEMFLHSVVRLPSADLEKAINRFFPFYDFNAEKVNTWADDGKDDERFELYANIAQNPTTFGTRYKSPDNGVYFLAKLGVIVHRSSLGEWAIDAVDTNYQLNTVAENAAGDLVVGGPEGVLFIKQRGKEWQNHSFDKPVNVLKATFNQQGQLDVLIAEDLEMIVLRAQGQLDAPQWEEVNRYNHRDKWKNNDAQVTEEKTGKKKVARKKLITHVRLHEEAGKHLVSINYVSRLSDAIFSNGDVETFEYNPTTWVASEEAIETKWEVMFTSGAAKMALEKAGFWSLNWRSDYFKYDPTVKEWIEITDEVFKCGDKIVRPDFVCDVEGKKTNGDWISFNSAPWFKNDKEGIAIVTFNDTDFWTGKTKKEIKVLVTDDGGKVWLDSGNTVPKPYCKDVVSEIKDALVVSCDGATGDFYQSEDFGKTWKLVRQHANF</sequence>
<name>A0AA51RR92_9GAMM</name>
<keyword evidence="3" id="KW-1185">Reference proteome</keyword>
<proteinExistence type="predicted"/>
<reference evidence="2 3" key="1">
    <citation type="submission" date="2023-08" db="EMBL/GenBank/DDBJ databases">
        <title>Pleionea litopenaei sp. nov., isolated from stomach of juvenile Litopenaeus vannamei.</title>
        <authorList>
            <person name="Rho A.M."/>
            <person name="Hwang C.Y."/>
        </authorList>
    </citation>
    <scope>NUCLEOTIDE SEQUENCE [LARGE SCALE GENOMIC DNA]</scope>
    <source>
        <strain evidence="2 3">HL-JVS1</strain>
    </source>
</reference>
<dbReference type="Gene3D" id="2.130.10.10">
    <property type="entry name" value="YVTN repeat-like/Quinoprotein amine dehydrogenase"/>
    <property type="match status" value="1"/>
</dbReference>
<evidence type="ECO:0000313" key="3">
    <source>
        <dbReference type="Proteomes" id="UP001239782"/>
    </source>
</evidence>
<dbReference type="AlphaFoldDB" id="A0AA51RR92"/>
<dbReference type="Proteomes" id="UP001239782">
    <property type="component" value="Chromosome"/>
</dbReference>
<dbReference type="KEGG" id="plei:Q9312_12655"/>
<evidence type="ECO:0000313" key="2">
    <source>
        <dbReference type="EMBL" id="WMS86068.1"/>
    </source>
</evidence>
<dbReference type="PROSITE" id="PS51257">
    <property type="entry name" value="PROKAR_LIPOPROTEIN"/>
    <property type="match status" value="1"/>
</dbReference>
<organism evidence="2 3">
    <name type="scientific">Pleionea litopenaei</name>
    <dbReference type="NCBI Taxonomy" id="3070815"/>
    <lineage>
        <taxon>Bacteria</taxon>
        <taxon>Pseudomonadati</taxon>
        <taxon>Pseudomonadota</taxon>
        <taxon>Gammaproteobacteria</taxon>
        <taxon>Oceanospirillales</taxon>
        <taxon>Pleioneaceae</taxon>
        <taxon>Pleionea</taxon>
    </lineage>
</organism>
<dbReference type="SUPFAM" id="SSF110296">
    <property type="entry name" value="Oligoxyloglucan reducing end-specific cellobiohydrolase"/>
    <property type="match status" value="1"/>
</dbReference>
<dbReference type="EMBL" id="CP133548">
    <property type="protein sequence ID" value="WMS86068.1"/>
    <property type="molecule type" value="Genomic_DNA"/>
</dbReference>
<feature type="chain" id="PRO_5041457783" evidence="1">
    <location>
        <begin position="29"/>
        <end position="588"/>
    </location>
</feature>
<keyword evidence="1" id="KW-0732">Signal</keyword>
<protein>
    <submittedName>
        <fullName evidence="2">Uncharacterized protein</fullName>
    </submittedName>
</protein>
<dbReference type="RefSeq" id="WP_309201219.1">
    <property type="nucleotide sequence ID" value="NZ_CP133548.1"/>
</dbReference>
<gene>
    <name evidence="2" type="ORF">Q9312_12655</name>
</gene>
<feature type="signal peptide" evidence="1">
    <location>
        <begin position="1"/>
        <end position="28"/>
    </location>
</feature>
<evidence type="ECO:0000256" key="1">
    <source>
        <dbReference type="SAM" id="SignalP"/>
    </source>
</evidence>
<dbReference type="InterPro" id="IPR015943">
    <property type="entry name" value="WD40/YVTN_repeat-like_dom_sf"/>
</dbReference>
<accession>A0AA51RR92</accession>